<keyword evidence="3" id="KW-1185">Reference proteome</keyword>
<sequence length="114" mass="12327">MSSIRLLVAPLAFAVIALVASLPVDRAYAVATHDPTVLKAFDLHLDRDFIAPTEALTVEPVQRVDTSKHELIGPDDPAAVGYRSQSRSGLTADNLPLRALEVAPYRSASVRSRH</sequence>
<evidence type="ECO:0000313" key="3">
    <source>
        <dbReference type="Proteomes" id="UP000198615"/>
    </source>
</evidence>
<protein>
    <submittedName>
        <fullName evidence="2">Uncharacterized protein</fullName>
    </submittedName>
</protein>
<comment type="caution">
    <text evidence="2">The sequence shown here is derived from an EMBL/GenBank/DDBJ whole genome shotgun (WGS) entry which is preliminary data.</text>
</comment>
<dbReference type="Proteomes" id="UP000198615">
    <property type="component" value="Unassembled WGS sequence"/>
</dbReference>
<gene>
    <name evidence="2" type="ORF">SAMN05660686_02437</name>
</gene>
<evidence type="ECO:0000256" key="1">
    <source>
        <dbReference type="SAM" id="MobiDB-lite"/>
    </source>
</evidence>
<dbReference type="AlphaFoldDB" id="A0A8G2BI00"/>
<proteinExistence type="predicted"/>
<organism evidence="2 3">
    <name type="scientific">Thalassobaculum litoreum DSM 18839</name>
    <dbReference type="NCBI Taxonomy" id="1123362"/>
    <lineage>
        <taxon>Bacteria</taxon>
        <taxon>Pseudomonadati</taxon>
        <taxon>Pseudomonadota</taxon>
        <taxon>Alphaproteobacteria</taxon>
        <taxon>Rhodospirillales</taxon>
        <taxon>Thalassobaculaceae</taxon>
        <taxon>Thalassobaculum</taxon>
    </lineage>
</organism>
<dbReference type="RefSeq" id="WP_093150609.1">
    <property type="nucleotide sequence ID" value="NZ_FNBW01000007.1"/>
</dbReference>
<accession>A0A8G2BI00</accession>
<evidence type="ECO:0000313" key="2">
    <source>
        <dbReference type="EMBL" id="SDF82827.1"/>
    </source>
</evidence>
<dbReference type="EMBL" id="FNBW01000007">
    <property type="protein sequence ID" value="SDF82827.1"/>
    <property type="molecule type" value="Genomic_DNA"/>
</dbReference>
<feature type="region of interest" description="Disordered" evidence="1">
    <location>
        <begin position="67"/>
        <end position="87"/>
    </location>
</feature>
<name>A0A8G2BI00_9PROT</name>
<reference evidence="2 3" key="1">
    <citation type="submission" date="2016-10" db="EMBL/GenBank/DDBJ databases">
        <authorList>
            <person name="Varghese N."/>
            <person name="Submissions S."/>
        </authorList>
    </citation>
    <scope>NUCLEOTIDE SEQUENCE [LARGE SCALE GENOMIC DNA]</scope>
    <source>
        <strain evidence="2 3">DSM 18839</strain>
    </source>
</reference>